<name>A0A8J6JBP5_9FIRM</name>
<proteinExistence type="inferred from homology"/>
<keyword evidence="4" id="KW-0378">Hydrolase</keyword>
<reference evidence="8" key="1">
    <citation type="submission" date="2020-08" db="EMBL/GenBank/DDBJ databases">
        <title>Genome public.</title>
        <authorList>
            <person name="Liu C."/>
            <person name="Sun Q."/>
        </authorList>
    </citation>
    <scope>NUCLEOTIDE SEQUENCE</scope>
    <source>
        <strain evidence="8">NSJ-23</strain>
    </source>
</reference>
<dbReference type="InterPro" id="IPR010994">
    <property type="entry name" value="RuvA_2-like"/>
</dbReference>
<keyword evidence="2" id="KW-0645">Protease</keyword>
<evidence type="ECO:0000256" key="4">
    <source>
        <dbReference type="ARBA" id="ARBA00022801"/>
    </source>
</evidence>
<comment type="similarity">
    <text evidence="1">Belongs to the UPF0758 family.</text>
</comment>
<dbReference type="PANTHER" id="PTHR30471:SF3">
    <property type="entry name" value="UPF0758 PROTEIN YEES-RELATED"/>
    <property type="match status" value="1"/>
</dbReference>
<keyword evidence="3" id="KW-0479">Metal-binding</keyword>
<dbReference type="Gene3D" id="1.10.150.20">
    <property type="entry name" value="5' to 3' exonuclease, C-terminal subdomain"/>
    <property type="match status" value="1"/>
</dbReference>
<feature type="domain" description="MPN" evidence="7">
    <location>
        <begin position="96"/>
        <end position="228"/>
    </location>
</feature>
<dbReference type="GO" id="GO:0046872">
    <property type="term" value="F:metal ion binding"/>
    <property type="evidence" value="ECO:0007669"/>
    <property type="project" value="UniProtKB-KW"/>
</dbReference>
<dbReference type="EMBL" id="JACOPO010000010">
    <property type="protein sequence ID" value="MBC5723583.1"/>
    <property type="molecule type" value="Genomic_DNA"/>
</dbReference>
<dbReference type="GO" id="GO:0006508">
    <property type="term" value="P:proteolysis"/>
    <property type="evidence" value="ECO:0007669"/>
    <property type="project" value="UniProtKB-KW"/>
</dbReference>
<dbReference type="PANTHER" id="PTHR30471">
    <property type="entry name" value="DNA REPAIR PROTEIN RADC"/>
    <property type="match status" value="1"/>
</dbReference>
<dbReference type="InterPro" id="IPR037518">
    <property type="entry name" value="MPN"/>
</dbReference>
<evidence type="ECO:0000313" key="9">
    <source>
        <dbReference type="Proteomes" id="UP000628736"/>
    </source>
</evidence>
<keyword evidence="9" id="KW-1185">Reference proteome</keyword>
<keyword evidence="6" id="KW-0482">Metalloprotease</keyword>
<keyword evidence="5" id="KW-0862">Zinc</keyword>
<evidence type="ECO:0000256" key="6">
    <source>
        <dbReference type="ARBA" id="ARBA00023049"/>
    </source>
</evidence>
<dbReference type="GO" id="GO:0008237">
    <property type="term" value="F:metallopeptidase activity"/>
    <property type="evidence" value="ECO:0007669"/>
    <property type="project" value="UniProtKB-KW"/>
</dbReference>
<sequence>MAEQGKHRHAGHRQRMKTEFLTRGLEGWPDHRVLELLLFYAIPQGDVNAIAHDLIDRFGSLAGVLDASVDELTKVLGVGEHTALLLRLIPALGRRYQMDRSDLGKIINSIHQAEELLGPYFFGARNEMVYGLFLDSKRKALGVRLVSEGSISACDINIRRILEEAVGLRASRLYLAHNHISNLALPSDADWQATDVIRSALLPAGVTLEDHLIFVDGDVVSLMETERRQGRPMYQLL</sequence>
<dbReference type="Gene3D" id="3.40.140.10">
    <property type="entry name" value="Cytidine Deaminase, domain 2"/>
    <property type="match status" value="1"/>
</dbReference>
<dbReference type="RefSeq" id="WP_147570891.1">
    <property type="nucleotide sequence ID" value="NZ_JACOPO010000010.1"/>
</dbReference>
<dbReference type="SUPFAM" id="SSF47781">
    <property type="entry name" value="RuvA domain 2-like"/>
    <property type="match status" value="1"/>
</dbReference>
<organism evidence="8 9">
    <name type="scientific">Flintibacter hominis</name>
    <dbReference type="NCBI Taxonomy" id="2763048"/>
    <lineage>
        <taxon>Bacteria</taxon>
        <taxon>Bacillati</taxon>
        <taxon>Bacillota</taxon>
        <taxon>Clostridia</taxon>
        <taxon>Eubacteriales</taxon>
        <taxon>Flintibacter</taxon>
    </lineage>
</organism>
<evidence type="ECO:0000256" key="1">
    <source>
        <dbReference type="ARBA" id="ARBA00010243"/>
    </source>
</evidence>
<accession>A0A8J6JBP5</accession>
<evidence type="ECO:0000256" key="3">
    <source>
        <dbReference type="ARBA" id="ARBA00022723"/>
    </source>
</evidence>
<evidence type="ECO:0000256" key="2">
    <source>
        <dbReference type="ARBA" id="ARBA00022670"/>
    </source>
</evidence>
<evidence type="ECO:0000259" key="7">
    <source>
        <dbReference type="PROSITE" id="PS50249"/>
    </source>
</evidence>
<dbReference type="InterPro" id="IPR025657">
    <property type="entry name" value="RadC_JAB"/>
</dbReference>
<gene>
    <name evidence="8" type="ORF">H8S11_12255</name>
</gene>
<dbReference type="InterPro" id="IPR001405">
    <property type="entry name" value="UPF0758"/>
</dbReference>
<comment type="caution">
    <text evidence="8">The sequence shown here is derived from an EMBL/GenBank/DDBJ whole genome shotgun (WGS) entry which is preliminary data.</text>
</comment>
<protein>
    <submittedName>
        <fullName evidence="8">DNA repair protein RadC</fullName>
    </submittedName>
</protein>
<dbReference type="Pfam" id="PF04002">
    <property type="entry name" value="RadC"/>
    <property type="match status" value="1"/>
</dbReference>
<dbReference type="AlphaFoldDB" id="A0A8J6JBP5"/>
<evidence type="ECO:0000256" key="5">
    <source>
        <dbReference type="ARBA" id="ARBA00022833"/>
    </source>
</evidence>
<dbReference type="Proteomes" id="UP000628736">
    <property type="component" value="Unassembled WGS sequence"/>
</dbReference>
<evidence type="ECO:0000313" key="8">
    <source>
        <dbReference type="EMBL" id="MBC5723583.1"/>
    </source>
</evidence>
<dbReference type="PROSITE" id="PS50249">
    <property type="entry name" value="MPN"/>
    <property type="match status" value="1"/>
</dbReference>